<protein>
    <submittedName>
        <fullName evidence="2">Uncharacterized protein</fullName>
    </submittedName>
</protein>
<accession>A0A1A9WV01</accession>
<proteinExistence type="predicted"/>
<dbReference type="Proteomes" id="UP000091820">
    <property type="component" value="Unassembled WGS sequence"/>
</dbReference>
<keyword evidence="1" id="KW-1133">Transmembrane helix</keyword>
<evidence type="ECO:0000313" key="3">
    <source>
        <dbReference type="Proteomes" id="UP000091820"/>
    </source>
</evidence>
<keyword evidence="1" id="KW-0472">Membrane</keyword>
<dbReference type="AlphaFoldDB" id="A0A1A9WV01"/>
<sequence>MPSLGRIYEKAVPVRGGGGEKRSMDRRLAKPFTVFPFVNVMASELRRSRLATCSSKKSSLDTFSMIGVNWDVTVLWLGFFGLLGKELTSLLLLTRRRPPLPSKRESLST</sequence>
<reference evidence="3" key="1">
    <citation type="submission" date="2014-03" db="EMBL/GenBank/DDBJ databases">
        <authorList>
            <person name="Aksoy S."/>
            <person name="Warren W."/>
            <person name="Wilson R.K."/>
        </authorList>
    </citation>
    <scope>NUCLEOTIDE SEQUENCE [LARGE SCALE GENOMIC DNA]</scope>
    <source>
        <strain evidence="3">IAEA</strain>
    </source>
</reference>
<organism evidence="2 3">
    <name type="scientific">Glossina brevipalpis</name>
    <dbReference type="NCBI Taxonomy" id="37001"/>
    <lineage>
        <taxon>Eukaryota</taxon>
        <taxon>Metazoa</taxon>
        <taxon>Ecdysozoa</taxon>
        <taxon>Arthropoda</taxon>
        <taxon>Hexapoda</taxon>
        <taxon>Insecta</taxon>
        <taxon>Pterygota</taxon>
        <taxon>Neoptera</taxon>
        <taxon>Endopterygota</taxon>
        <taxon>Diptera</taxon>
        <taxon>Brachycera</taxon>
        <taxon>Muscomorpha</taxon>
        <taxon>Hippoboscoidea</taxon>
        <taxon>Glossinidae</taxon>
        <taxon>Glossina</taxon>
    </lineage>
</organism>
<dbReference type="EnsemblMetazoa" id="GBRI033493-RA">
    <property type="protein sequence ID" value="GBRI033493-PA"/>
    <property type="gene ID" value="GBRI033493"/>
</dbReference>
<keyword evidence="1" id="KW-0812">Transmembrane</keyword>
<evidence type="ECO:0000256" key="1">
    <source>
        <dbReference type="SAM" id="Phobius"/>
    </source>
</evidence>
<feature type="transmembrane region" description="Helical" evidence="1">
    <location>
        <begin position="74"/>
        <end position="94"/>
    </location>
</feature>
<dbReference type="VEuPathDB" id="VectorBase:GBRI033493"/>
<evidence type="ECO:0000313" key="2">
    <source>
        <dbReference type="EnsemblMetazoa" id="GBRI033493-PA"/>
    </source>
</evidence>
<name>A0A1A9WV01_9MUSC</name>
<keyword evidence="3" id="KW-1185">Reference proteome</keyword>
<reference evidence="2" key="2">
    <citation type="submission" date="2020-05" db="UniProtKB">
        <authorList>
            <consortium name="EnsemblMetazoa"/>
        </authorList>
    </citation>
    <scope>IDENTIFICATION</scope>
    <source>
        <strain evidence="2">IAEA</strain>
    </source>
</reference>